<dbReference type="Proteomes" id="UP000515819">
    <property type="component" value="Chromosome"/>
</dbReference>
<evidence type="ECO:0008006" key="3">
    <source>
        <dbReference type="Google" id="ProtNLM"/>
    </source>
</evidence>
<reference evidence="1 2" key="1">
    <citation type="submission" date="2020-08" db="EMBL/GenBank/DDBJ databases">
        <authorList>
            <person name="Liu C."/>
            <person name="Sun Q."/>
        </authorList>
    </citation>
    <scope>NUCLEOTIDE SEQUENCE [LARGE SCALE GENOMIC DNA]</scope>
    <source>
        <strain evidence="1 2">NSJ-4</strain>
    </source>
</reference>
<dbReference type="EMBL" id="CP060632">
    <property type="protein sequence ID" value="QNL98942.1"/>
    <property type="molecule type" value="Genomic_DNA"/>
</dbReference>
<dbReference type="KEGG" id="wcp:H9Q76_09330"/>
<dbReference type="AlphaFoldDB" id="A0A7G9FK61"/>
<keyword evidence="2" id="KW-1185">Reference proteome</keyword>
<proteinExistence type="predicted"/>
<gene>
    <name evidence="1" type="ORF">H9Q76_09330</name>
</gene>
<evidence type="ECO:0000313" key="2">
    <source>
        <dbReference type="Proteomes" id="UP000515819"/>
    </source>
</evidence>
<evidence type="ECO:0000313" key="1">
    <source>
        <dbReference type="EMBL" id="QNL98942.1"/>
    </source>
</evidence>
<protein>
    <recommendedName>
        <fullName evidence="3">Methyl-accepting chemotaxis protein</fullName>
    </recommendedName>
</protein>
<organism evidence="1 2">
    <name type="scientific">Wujia chipingensis</name>
    <dbReference type="NCBI Taxonomy" id="2763670"/>
    <lineage>
        <taxon>Bacteria</taxon>
        <taxon>Bacillati</taxon>
        <taxon>Bacillota</taxon>
        <taxon>Clostridia</taxon>
        <taxon>Lachnospirales</taxon>
        <taxon>Lachnospiraceae</taxon>
        <taxon>Wujia</taxon>
    </lineage>
</organism>
<name>A0A7G9FK61_9FIRM</name>
<dbReference type="Gene3D" id="1.10.287.950">
    <property type="entry name" value="Methyl-accepting chemotaxis protein"/>
    <property type="match status" value="1"/>
</dbReference>
<sequence length="123" mass="13830">MNRSVSEEPSDRLFIAFRLKKIELRYNPVYNLKIHKMQEHVSHVADGVDVIRDATVQLGKETDEIGKDIKNLSDIAQRNEDTVKGTIFFSDEVLGTVNSVTEMSTEVSSSANDMAGVVSHFRM</sequence>
<accession>A0A7G9FK61</accession>
<dbReference type="SUPFAM" id="SSF58104">
    <property type="entry name" value="Methyl-accepting chemotaxis protein (MCP) signaling domain"/>
    <property type="match status" value="1"/>
</dbReference>